<organism evidence="1 2">
    <name type="scientific">Sulfurirhabdus autotrophica</name>
    <dbReference type="NCBI Taxonomy" id="1706046"/>
    <lineage>
        <taxon>Bacteria</taxon>
        <taxon>Pseudomonadati</taxon>
        <taxon>Pseudomonadota</taxon>
        <taxon>Betaproteobacteria</taxon>
        <taxon>Nitrosomonadales</taxon>
        <taxon>Sulfuricellaceae</taxon>
        <taxon>Sulfurirhabdus</taxon>
    </lineage>
</organism>
<proteinExistence type="predicted"/>
<evidence type="ECO:0000313" key="2">
    <source>
        <dbReference type="Proteomes" id="UP000295367"/>
    </source>
</evidence>
<evidence type="ECO:0008006" key="3">
    <source>
        <dbReference type="Google" id="ProtNLM"/>
    </source>
</evidence>
<comment type="caution">
    <text evidence="1">The sequence shown here is derived from an EMBL/GenBank/DDBJ whole genome shotgun (WGS) entry which is preliminary data.</text>
</comment>
<protein>
    <recommendedName>
        <fullName evidence="3">4Fe-4S ferredoxin-type domain-containing protein</fullName>
    </recommendedName>
</protein>
<evidence type="ECO:0000313" key="1">
    <source>
        <dbReference type="EMBL" id="TCV89061.1"/>
    </source>
</evidence>
<accession>A0A4R3YBF1</accession>
<keyword evidence="2" id="KW-1185">Reference proteome</keyword>
<dbReference type="RefSeq" id="WP_124945910.1">
    <property type="nucleotide sequence ID" value="NZ_BHVT01000020.1"/>
</dbReference>
<dbReference type="Proteomes" id="UP000295367">
    <property type="component" value="Unassembled WGS sequence"/>
</dbReference>
<dbReference type="OrthoDB" id="6195205at2"/>
<dbReference type="EMBL" id="SMCO01000003">
    <property type="protein sequence ID" value="TCV89061.1"/>
    <property type="molecule type" value="Genomic_DNA"/>
</dbReference>
<name>A0A4R3YBF1_9PROT</name>
<gene>
    <name evidence="1" type="ORF">EDC63_103133</name>
</gene>
<dbReference type="AlphaFoldDB" id="A0A4R3YBF1"/>
<sequence>MHQHQPFHPAIFNQAGLNLQAIFNLDQLPPEMLIQLDEPEKVSDKYRQLILLGHGGKAMWASLQASGIQSENPVDDFTVRTIADYFSRDFPDCGYALIYPGIRLIGLQSLGKLAGWHHSSPLKVGINAAWGTWFAYRAVVLADTNFKPTSPLQGVSPCNSCQHKVCIDHCPASALADGVLNFQKCVDYRKQPASKCKTTCLARVSCPVASDHRYCDEQIRYHYGLSMKTIEQKY</sequence>
<reference evidence="1 2" key="1">
    <citation type="submission" date="2019-03" db="EMBL/GenBank/DDBJ databases">
        <title>Genomic Encyclopedia of Type Strains, Phase IV (KMG-IV): sequencing the most valuable type-strain genomes for metagenomic binning, comparative biology and taxonomic classification.</title>
        <authorList>
            <person name="Goeker M."/>
        </authorList>
    </citation>
    <scope>NUCLEOTIDE SEQUENCE [LARGE SCALE GENOMIC DNA]</scope>
    <source>
        <strain evidence="1 2">DSM 100309</strain>
    </source>
</reference>